<evidence type="ECO:0000256" key="1">
    <source>
        <dbReference type="SAM" id="MobiDB-lite"/>
    </source>
</evidence>
<evidence type="ECO:0000313" key="5">
    <source>
        <dbReference type="Proteomes" id="UP001328107"/>
    </source>
</evidence>
<feature type="transmembrane region" description="Helical" evidence="2">
    <location>
        <begin position="144"/>
        <end position="165"/>
    </location>
</feature>
<accession>A0AAN5CU38</accession>
<dbReference type="InterPro" id="IPR007110">
    <property type="entry name" value="Ig-like_dom"/>
</dbReference>
<keyword evidence="5" id="KW-1185">Reference proteome</keyword>
<comment type="caution">
    <text evidence="4">The sequence shown here is derived from an EMBL/GenBank/DDBJ whole genome shotgun (WGS) entry which is preliminary data.</text>
</comment>
<evidence type="ECO:0000313" key="4">
    <source>
        <dbReference type="EMBL" id="GMR50901.1"/>
    </source>
</evidence>
<dbReference type="PROSITE" id="PS50835">
    <property type="entry name" value="IG_LIKE"/>
    <property type="match status" value="1"/>
</dbReference>
<feature type="region of interest" description="Disordered" evidence="1">
    <location>
        <begin position="1"/>
        <end position="25"/>
    </location>
</feature>
<dbReference type="InterPro" id="IPR013151">
    <property type="entry name" value="Immunoglobulin_dom"/>
</dbReference>
<keyword evidence="2" id="KW-1133">Transmembrane helix</keyword>
<dbReference type="SUPFAM" id="SSF48726">
    <property type="entry name" value="Immunoglobulin"/>
    <property type="match status" value="1"/>
</dbReference>
<dbReference type="Pfam" id="PF00047">
    <property type="entry name" value="ig"/>
    <property type="match status" value="1"/>
</dbReference>
<dbReference type="InterPro" id="IPR013783">
    <property type="entry name" value="Ig-like_fold"/>
</dbReference>
<gene>
    <name evidence="4" type="ORF">PMAYCL1PPCAC_21096</name>
</gene>
<evidence type="ECO:0000259" key="3">
    <source>
        <dbReference type="PROSITE" id="PS50835"/>
    </source>
</evidence>
<feature type="non-terminal residue" evidence="4">
    <location>
        <position position="1"/>
    </location>
</feature>
<dbReference type="Gene3D" id="2.60.40.10">
    <property type="entry name" value="Immunoglobulins"/>
    <property type="match status" value="1"/>
</dbReference>
<sequence>QFAIHRSEIKDHSSTTTPRPKLKRIKDKVASTKRSLMSFVGKKRLVSRSTKRDAPLDKILYGTMLELTCDGITSQGDVEWSQDGVRIKTSFSNWRMEVTEKGVLEIWPLVYNDTGRWECAVKGDYRGALEVQVLSITEAYTIGVIGYFTTSLFFLPVLAIGIACLSTRHLDPPPPEYDPIAELLTKQVDGAQFRERLEDEHRDAVMHAGKIKKAKSPKAAQKTIRAMLNNGP</sequence>
<dbReference type="AlphaFoldDB" id="A0AAN5CU38"/>
<reference evidence="5" key="1">
    <citation type="submission" date="2022-10" db="EMBL/GenBank/DDBJ databases">
        <title>Genome assembly of Pristionchus species.</title>
        <authorList>
            <person name="Yoshida K."/>
            <person name="Sommer R.J."/>
        </authorList>
    </citation>
    <scope>NUCLEOTIDE SEQUENCE [LARGE SCALE GENOMIC DNA]</scope>
    <source>
        <strain evidence="5">RS5460</strain>
    </source>
</reference>
<feature type="compositionally biased region" description="Basic and acidic residues" evidence="1">
    <location>
        <begin position="1"/>
        <end position="13"/>
    </location>
</feature>
<dbReference type="InterPro" id="IPR036179">
    <property type="entry name" value="Ig-like_dom_sf"/>
</dbReference>
<organism evidence="4 5">
    <name type="scientific">Pristionchus mayeri</name>
    <dbReference type="NCBI Taxonomy" id="1317129"/>
    <lineage>
        <taxon>Eukaryota</taxon>
        <taxon>Metazoa</taxon>
        <taxon>Ecdysozoa</taxon>
        <taxon>Nematoda</taxon>
        <taxon>Chromadorea</taxon>
        <taxon>Rhabditida</taxon>
        <taxon>Rhabditina</taxon>
        <taxon>Diplogasteromorpha</taxon>
        <taxon>Diplogasteroidea</taxon>
        <taxon>Neodiplogasteridae</taxon>
        <taxon>Pristionchus</taxon>
    </lineage>
</organism>
<keyword evidence="2" id="KW-0472">Membrane</keyword>
<keyword evidence="2" id="KW-0812">Transmembrane</keyword>
<dbReference type="Proteomes" id="UP001328107">
    <property type="component" value="Unassembled WGS sequence"/>
</dbReference>
<name>A0AAN5CU38_9BILA</name>
<dbReference type="CDD" id="cd00096">
    <property type="entry name" value="Ig"/>
    <property type="match status" value="1"/>
</dbReference>
<protein>
    <recommendedName>
        <fullName evidence="3">Ig-like domain-containing protein</fullName>
    </recommendedName>
</protein>
<feature type="domain" description="Ig-like" evidence="3">
    <location>
        <begin position="62"/>
        <end position="135"/>
    </location>
</feature>
<evidence type="ECO:0000256" key="2">
    <source>
        <dbReference type="SAM" id="Phobius"/>
    </source>
</evidence>
<dbReference type="EMBL" id="BTRK01000005">
    <property type="protein sequence ID" value="GMR50901.1"/>
    <property type="molecule type" value="Genomic_DNA"/>
</dbReference>
<proteinExistence type="predicted"/>